<keyword evidence="1" id="KW-0732">Signal</keyword>
<dbReference type="EMBL" id="JACYTR010000025">
    <property type="protein sequence ID" value="MBD8526526.1"/>
    <property type="molecule type" value="Genomic_DNA"/>
</dbReference>
<keyword evidence="3" id="KW-1185">Reference proteome</keyword>
<dbReference type="Proteomes" id="UP000613768">
    <property type="component" value="Unassembled WGS sequence"/>
</dbReference>
<dbReference type="PROSITE" id="PS51257">
    <property type="entry name" value="PROKAR_LIPOPROTEIN"/>
    <property type="match status" value="1"/>
</dbReference>
<reference evidence="2 3" key="1">
    <citation type="submission" date="2020-09" db="EMBL/GenBank/DDBJ databases">
        <title>Pseudoxanthomonas sp. CAU 1598 isolated from sand of Yaerae Beach.</title>
        <authorList>
            <person name="Kim W."/>
        </authorList>
    </citation>
    <scope>NUCLEOTIDE SEQUENCE [LARGE SCALE GENOMIC DNA]</scope>
    <source>
        <strain evidence="2 3">CAU 1598</strain>
    </source>
</reference>
<name>A0AAW3ZQE2_9GAMM</name>
<dbReference type="AlphaFoldDB" id="A0AAW3ZQE2"/>
<dbReference type="RefSeq" id="WP_192029946.1">
    <property type="nucleotide sequence ID" value="NZ_JACYTR010000025.1"/>
</dbReference>
<protein>
    <recommendedName>
        <fullName evidence="4">Beta-barrel assembly machine subunit BamC</fullName>
    </recommendedName>
</protein>
<feature type="chain" id="PRO_5043397348" description="Beta-barrel assembly machine subunit BamC" evidence="1">
    <location>
        <begin position="20"/>
        <end position="159"/>
    </location>
</feature>
<organism evidence="2 3">
    <name type="scientific">Pseudomarimonas arenosa</name>
    <dbReference type="NCBI Taxonomy" id="2774145"/>
    <lineage>
        <taxon>Bacteria</taxon>
        <taxon>Pseudomonadati</taxon>
        <taxon>Pseudomonadota</taxon>
        <taxon>Gammaproteobacteria</taxon>
        <taxon>Lysobacterales</taxon>
        <taxon>Lysobacteraceae</taxon>
        <taxon>Pseudomarimonas</taxon>
    </lineage>
</organism>
<gene>
    <name evidence="2" type="ORF">IFO71_12330</name>
</gene>
<feature type="signal peptide" evidence="1">
    <location>
        <begin position="1"/>
        <end position="19"/>
    </location>
</feature>
<evidence type="ECO:0000256" key="1">
    <source>
        <dbReference type="SAM" id="SignalP"/>
    </source>
</evidence>
<evidence type="ECO:0000313" key="3">
    <source>
        <dbReference type="Proteomes" id="UP000613768"/>
    </source>
</evidence>
<accession>A0AAW3ZQE2</accession>
<comment type="caution">
    <text evidence="2">The sequence shown here is derived from an EMBL/GenBank/DDBJ whole genome shotgun (WGS) entry which is preliminary data.</text>
</comment>
<proteinExistence type="predicted"/>
<evidence type="ECO:0008006" key="4">
    <source>
        <dbReference type="Google" id="ProtNLM"/>
    </source>
</evidence>
<sequence length="159" mass="16635">MKNVSRVALRAGALLSALALVTGCSWLRADTGYERSPESRPLEVPPELDAPSQSAVMQVPEPVAAAPAAGSNAAFAIDDTVDNAYRRIGVSLARIEGVEVLQKADALSAYNVRYQGEEFLVRVTATGNRVQVQAVQGDGTVVGSAAAGDLLTKLRSRLG</sequence>
<evidence type="ECO:0000313" key="2">
    <source>
        <dbReference type="EMBL" id="MBD8526526.1"/>
    </source>
</evidence>